<dbReference type="AlphaFoldDB" id="A0A5C5WCE5"/>
<name>A0A5C5WCE5_9PLAN</name>
<organism evidence="4 5">
    <name type="scientific">Thalassoglobus neptunius</name>
    <dbReference type="NCBI Taxonomy" id="1938619"/>
    <lineage>
        <taxon>Bacteria</taxon>
        <taxon>Pseudomonadati</taxon>
        <taxon>Planctomycetota</taxon>
        <taxon>Planctomycetia</taxon>
        <taxon>Planctomycetales</taxon>
        <taxon>Planctomycetaceae</taxon>
        <taxon>Thalassoglobus</taxon>
    </lineage>
</organism>
<evidence type="ECO:0000313" key="5">
    <source>
        <dbReference type="Proteomes" id="UP000317243"/>
    </source>
</evidence>
<accession>A0A5C5WCE5</accession>
<dbReference type="RefSeq" id="WP_146511407.1">
    <property type="nucleotide sequence ID" value="NZ_SIHI01000020.1"/>
</dbReference>
<proteinExistence type="predicted"/>
<protein>
    <submittedName>
        <fullName evidence="4">Uncharacterized protein</fullName>
    </submittedName>
</protein>
<comment type="caution">
    <text evidence="4">The sequence shown here is derived from an EMBL/GenBank/DDBJ whole genome shotgun (WGS) entry which is preliminary data.</text>
</comment>
<dbReference type="Pfam" id="PF23771">
    <property type="entry name" value="DUF7168"/>
    <property type="match status" value="1"/>
</dbReference>
<evidence type="ECO:0000259" key="3">
    <source>
        <dbReference type="Pfam" id="PF23771"/>
    </source>
</evidence>
<feature type="domain" description="DUF2786" evidence="2">
    <location>
        <begin position="5"/>
        <end position="44"/>
    </location>
</feature>
<dbReference type="Pfam" id="PF10979">
    <property type="entry name" value="DUF2786"/>
    <property type="match status" value="1"/>
</dbReference>
<dbReference type="InterPro" id="IPR024498">
    <property type="entry name" value="DUF2786"/>
</dbReference>
<evidence type="ECO:0000313" key="4">
    <source>
        <dbReference type="EMBL" id="TWT48207.1"/>
    </source>
</evidence>
<gene>
    <name evidence="4" type="ORF">KOR42_39970</name>
</gene>
<sequence>MSVERIIAKVAKLFAIAADDAASQAEIENAIQHAQRLMDAHQLTEQDIQQVETSADTSQRMDQFHAVVGQRIHQWEEALAFFVDDFVGCPSYVDPALREATTAGGFPRLDASGRQRFGKSFVWYGIAEDAAAAARLFEELHMVIQVSALAKFRGYWKGDGAKYALGFAHGLREQIEKTQQRIESVTPGSSDSRALMVQRKTDLAMRWLENEKKVVLRKDRSRNRPLQGSATAYKTGRDDGRRTDASRHRAAKLGSR</sequence>
<evidence type="ECO:0000256" key="1">
    <source>
        <dbReference type="SAM" id="MobiDB-lite"/>
    </source>
</evidence>
<dbReference type="EMBL" id="SIHI01000020">
    <property type="protein sequence ID" value="TWT48207.1"/>
    <property type="molecule type" value="Genomic_DNA"/>
</dbReference>
<feature type="compositionally biased region" description="Basic and acidic residues" evidence="1">
    <location>
        <begin position="235"/>
        <end position="247"/>
    </location>
</feature>
<dbReference type="Proteomes" id="UP000317243">
    <property type="component" value="Unassembled WGS sequence"/>
</dbReference>
<dbReference type="InterPro" id="IPR055592">
    <property type="entry name" value="DUF7168"/>
</dbReference>
<feature type="domain" description="DUF7168" evidence="3">
    <location>
        <begin position="68"/>
        <end position="186"/>
    </location>
</feature>
<feature type="region of interest" description="Disordered" evidence="1">
    <location>
        <begin position="216"/>
        <end position="256"/>
    </location>
</feature>
<evidence type="ECO:0000259" key="2">
    <source>
        <dbReference type="Pfam" id="PF10979"/>
    </source>
</evidence>
<reference evidence="4 5" key="1">
    <citation type="submission" date="2019-02" db="EMBL/GenBank/DDBJ databases">
        <title>Deep-cultivation of Planctomycetes and their phenomic and genomic characterization uncovers novel biology.</title>
        <authorList>
            <person name="Wiegand S."/>
            <person name="Jogler M."/>
            <person name="Boedeker C."/>
            <person name="Pinto D."/>
            <person name="Vollmers J."/>
            <person name="Rivas-Marin E."/>
            <person name="Kohn T."/>
            <person name="Peeters S.H."/>
            <person name="Heuer A."/>
            <person name="Rast P."/>
            <person name="Oberbeckmann S."/>
            <person name="Bunk B."/>
            <person name="Jeske O."/>
            <person name="Meyerdierks A."/>
            <person name="Storesund J.E."/>
            <person name="Kallscheuer N."/>
            <person name="Luecker S."/>
            <person name="Lage O.M."/>
            <person name="Pohl T."/>
            <person name="Merkel B.J."/>
            <person name="Hornburger P."/>
            <person name="Mueller R.-W."/>
            <person name="Bruemmer F."/>
            <person name="Labrenz M."/>
            <person name="Spormann A.M."/>
            <person name="Op Den Camp H."/>
            <person name="Overmann J."/>
            <person name="Amann R."/>
            <person name="Jetten M.S.M."/>
            <person name="Mascher T."/>
            <person name="Medema M.H."/>
            <person name="Devos D.P."/>
            <person name="Kaster A.-K."/>
            <person name="Ovreas L."/>
            <person name="Rohde M."/>
            <person name="Galperin M.Y."/>
            <person name="Jogler C."/>
        </authorList>
    </citation>
    <scope>NUCLEOTIDE SEQUENCE [LARGE SCALE GENOMIC DNA]</scope>
    <source>
        <strain evidence="4 5">KOR42</strain>
    </source>
</reference>
<keyword evidence="5" id="KW-1185">Reference proteome</keyword>